<organism evidence="1 2">
    <name type="scientific">Aliterella atlantica CENA595</name>
    <dbReference type="NCBI Taxonomy" id="1618023"/>
    <lineage>
        <taxon>Bacteria</taxon>
        <taxon>Bacillati</taxon>
        <taxon>Cyanobacteriota</taxon>
        <taxon>Cyanophyceae</taxon>
        <taxon>Chroococcidiopsidales</taxon>
        <taxon>Aliterellaceae</taxon>
        <taxon>Aliterella</taxon>
    </lineage>
</organism>
<name>A0A0D8ZXC3_9CYAN</name>
<protein>
    <submittedName>
        <fullName evidence="1">Uncharacterized protein</fullName>
    </submittedName>
</protein>
<evidence type="ECO:0000313" key="1">
    <source>
        <dbReference type="EMBL" id="KJH73410.1"/>
    </source>
</evidence>
<evidence type="ECO:0000313" key="2">
    <source>
        <dbReference type="Proteomes" id="UP000032452"/>
    </source>
</evidence>
<comment type="caution">
    <text evidence="1">The sequence shown here is derived from an EMBL/GenBank/DDBJ whole genome shotgun (WGS) entry which is preliminary data.</text>
</comment>
<proteinExistence type="predicted"/>
<dbReference type="Proteomes" id="UP000032452">
    <property type="component" value="Unassembled WGS sequence"/>
</dbReference>
<dbReference type="OrthoDB" id="423910at2"/>
<reference evidence="1 2" key="1">
    <citation type="submission" date="2015-02" db="EMBL/GenBank/DDBJ databases">
        <title>Draft genome of a novel marine cyanobacterium (Chroococcales) isolated from South Atlantic Ocean.</title>
        <authorList>
            <person name="Rigonato J."/>
            <person name="Alvarenga D.O."/>
            <person name="Branco L.H."/>
            <person name="Varani A.M."/>
            <person name="Brandini F.P."/>
            <person name="Fiore M.F."/>
        </authorList>
    </citation>
    <scope>NUCLEOTIDE SEQUENCE [LARGE SCALE GENOMIC DNA]</scope>
    <source>
        <strain evidence="1 2">CENA595</strain>
    </source>
</reference>
<sequence>MSSSHPIPKDRSLQKALANKIVDEYFSSYESWLRAILRMCIFSMTWVDRYPALVIECPNQAVARRLSRKTLPLQELAQHFTNHKSISRRVLICAPEANRKTWRCFDTRTNSWKSWEDCQKRIASKGDGGKGKKG</sequence>
<dbReference type="RefSeq" id="WP_045052756.1">
    <property type="nucleotide sequence ID" value="NZ_CAWMDP010000017.1"/>
</dbReference>
<gene>
    <name evidence="1" type="ORF">UH38_01135</name>
</gene>
<dbReference type="EMBL" id="JYON01000001">
    <property type="protein sequence ID" value="KJH73410.1"/>
    <property type="molecule type" value="Genomic_DNA"/>
</dbReference>
<dbReference type="PATRIC" id="fig|1618023.3.peg.1459"/>
<accession>A0A0D8ZXC3</accession>
<dbReference type="AlphaFoldDB" id="A0A0D8ZXC3"/>
<keyword evidence="2" id="KW-1185">Reference proteome</keyword>